<dbReference type="CDD" id="cd06261">
    <property type="entry name" value="TM_PBP2"/>
    <property type="match status" value="1"/>
</dbReference>
<feature type="transmembrane region" description="Helical" evidence="7">
    <location>
        <begin position="213"/>
        <end position="232"/>
    </location>
</feature>
<feature type="domain" description="ABC transmembrane type-1" evidence="8">
    <location>
        <begin position="86"/>
        <end position="265"/>
    </location>
</feature>
<comment type="similarity">
    <text evidence="7">Belongs to the binding-protein-dependent transport system permease family.</text>
</comment>
<dbReference type="FunFam" id="1.10.3720.10:FF:000001">
    <property type="entry name" value="Glycine betaine ABC transporter, permease"/>
    <property type="match status" value="1"/>
</dbReference>
<keyword evidence="10" id="KW-1185">Reference proteome</keyword>
<keyword evidence="2 7" id="KW-0813">Transport</keyword>
<dbReference type="RefSeq" id="WP_068716159.1">
    <property type="nucleotide sequence ID" value="NZ_LWDV01000008.1"/>
</dbReference>
<feature type="transmembrane region" description="Helical" evidence="7">
    <location>
        <begin position="66"/>
        <end position="84"/>
    </location>
</feature>
<evidence type="ECO:0000256" key="2">
    <source>
        <dbReference type="ARBA" id="ARBA00022448"/>
    </source>
</evidence>
<dbReference type="PROSITE" id="PS50928">
    <property type="entry name" value="ABC_TM1"/>
    <property type="match status" value="1"/>
</dbReference>
<dbReference type="Pfam" id="PF00528">
    <property type="entry name" value="BPD_transp_1"/>
    <property type="match status" value="1"/>
</dbReference>
<evidence type="ECO:0000256" key="5">
    <source>
        <dbReference type="ARBA" id="ARBA00022989"/>
    </source>
</evidence>
<feature type="transmembrane region" description="Helical" evidence="7">
    <location>
        <begin position="134"/>
        <end position="158"/>
    </location>
</feature>
<dbReference type="OrthoDB" id="9801163at2"/>
<dbReference type="EMBL" id="LWDV01000008">
    <property type="protein sequence ID" value="OCL26859.1"/>
    <property type="molecule type" value="Genomic_DNA"/>
</dbReference>
<comment type="caution">
    <text evidence="9">The sequence shown here is derived from an EMBL/GenBank/DDBJ whole genome shotgun (WGS) entry which is preliminary data.</text>
</comment>
<feature type="transmembrane region" description="Helical" evidence="7">
    <location>
        <begin position="41"/>
        <end position="61"/>
    </location>
</feature>
<feature type="transmembrane region" description="Helical" evidence="7">
    <location>
        <begin position="90"/>
        <end position="113"/>
    </location>
</feature>
<dbReference type="GO" id="GO:0043190">
    <property type="term" value="C:ATP-binding cassette (ABC) transporter complex"/>
    <property type="evidence" value="ECO:0007669"/>
    <property type="project" value="TreeGrafter"/>
</dbReference>
<evidence type="ECO:0000256" key="6">
    <source>
        <dbReference type="ARBA" id="ARBA00023136"/>
    </source>
</evidence>
<evidence type="ECO:0000256" key="7">
    <source>
        <dbReference type="RuleBase" id="RU363032"/>
    </source>
</evidence>
<feature type="transmembrane region" description="Helical" evidence="7">
    <location>
        <begin position="12"/>
        <end position="35"/>
    </location>
</feature>
<dbReference type="InterPro" id="IPR000515">
    <property type="entry name" value="MetI-like"/>
</dbReference>
<evidence type="ECO:0000259" key="8">
    <source>
        <dbReference type="PROSITE" id="PS50928"/>
    </source>
</evidence>
<evidence type="ECO:0000256" key="1">
    <source>
        <dbReference type="ARBA" id="ARBA00004141"/>
    </source>
</evidence>
<reference evidence="9 10" key="2">
    <citation type="submission" date="2016-08" db="EMBL/GenBank/DDBJ databases">
        <title>Orenia metallireducens sp. nov. strain Z6, a Novel Metal-reducing Firmicute from the Deep Subsurface.</title>
        <authorList>
            <person name="Maxim B.I."/>
            <person name="Kenneth K."/>
            <person name="Flynn T.M."/>
            <person name="Oloughlin E.J."/>
            <person name="Locke R.A."/>
            <person name="Weber J.R."/>
            <person name="Egan S.M."/>
            <person name="Mackie R.I."/>
            <person name="Cann I.K."/>
        </authorList>
    </citation>
    <scope>NUCLEOTIDE SEQUENCE [LARGE SCALE GENOMIC DNA]</scope>
    <source>
        <strain evidence="9 10">Z6</strain>
    </source>
</reference>
<organism evidence="9 10">
    <name type="scientific">Orenia metallireducens</name>
    <dbReference type="NCBI Taxonomy" id="1413210"/>
    <lineage>
        <taxon>Bacteria</taxon>
        <taxon>Bacillati</taxon>
        <taxon>Bacillota</taxon>
        <taxon>Clostridia</taxon>
        <taxon>Halanaerobiales</taxon>
        <taxon>Halobacteroidaceae</taxon>
        <taxon>Orenia</taxon>
    </lineage>
</organism>
<evidence type="ECO:0000313" key="9">
    <source>
        <dbReference type="EMBL" id="OCL26859.1"/>
    </source>
</evidence>
<dbReference type="GO" id="GO:0031460">
    <property type="term" value="P:glycine betaine transport"/>
    <property type="evidence" value="ECO:0007669"/>
    <property type="project" value="TreeGrafter"/>
</dbReference>
<gene>
    <name evidence="9" type="ORF">U472_05020</name>
</gene>
<evidence type="ECO:0000313" key="10">
    <source>
        <dbReference type="Proteomes" id="UP000093514"/>
    </source>
</evidence>
<keyword evidence="6 7" id="KW-0472">Membrane</keyword>
<protein>
    <submittedName>
        <fullName evidence="9">Glycine/betaine ABC transporter</fullName>
    </submittedName>
</protein>
<dbReference type="Proteomes" id="UP000093514">
    <property type="component" value="Unassembled WGS sequence"/>
</dbReference>
<feature type="transmembrane region" description="Helical" evidence="7">
    <location>
        <begin position="244"/>
        <end position="261"/>
    </location>
</feature>
<dbReference type="InterPro" id="IPR035906">
    <property type="entry name" value="MetI-like_sf"/>
</dbReference>
<reference evidence="10" key="1">
    <citation type="submission" date="2016-07" db="EMBL/GenBank/DDBJ databases">
        <authorList>
            <person name="Florea S."/>
            <person name="Webb J.S."/>
            <person name="Jaromczyk J."/>
            <person name="Schardl C.L."/>
        </authorList>
    </citation>
    <scope>NUCLEOTIDE SEQUENCE [LARGE SCALE GENOMIC DNA]</scope>
    <source>
        <strain evidence="10">Z6</strain>
    </source>
</reference>
<dbReference type="Gene3D" id="1.10.3720.10">
    <property type="entry name" value="MetI-like"/>
    <property type="match status" value="1"/>
</dbReference>
<keyword evidence="3" id="KW-1003">Cell membrane</keyword>
<dbReference type="GO" id="GO:0015871">
    <property type="term" value="P:choline transport"/>
    <property type="evidence" value="ECO:0007669"/>
    <property type="project" value="TreeGrafter"/>
</dbReference>
<dbReference type="GO" id="GO:0005275">
    <property type="term" value="F:amine transmembrane transporter activity"/>
    <property type="evidence" value="ECO:0007669"/>
    <property type="project" value="TreeGrafter"/>
</dbReference>
<dbReference type="PANTHER" id="PTHR47737">
    <property type="entry name" value="GLYCINE BETAINE/PROLINE BETAINE TRANSPORT SYSTEM PERMEASE PROTEIN PROW"/>
    <property type="match status" value="1"/>
</dbReference>
<dbReference type="AlphaFoldDB" id="A0A1C0A9B6"/>
<keyword evidence="4 7" id="KW-0812">Transmembrane</keyword>
<evidence type="ECO:0000256" key="4">
    <source>
        <dbReference type="ARBA" id="ARBA00022692"/>
    </source>
</evidence>
<proteinExistence type="inferred from homology"/>
<evidence type="ECO:0000256" key="3">
    <source>
        <dbReference type="ARBA" id="ARBA00022475"/>
    </source>
</evidence>
<dbReference type="PANTHER" id="PTHR47737:SF1">
    <property type="entry name" value="GLYCINE BETAINE_PROLINE BETAINE TRANSPORT SYSTEM PERMEASE PROTEIN PROW"/>
    <property type="match status" value="1"/>
</dbReference>
<dbReference type="SUPFAM" id="SSF161098">
    <property type="entry name" value="MetI-like"/>
    <property type="match status" value="1"/>
</dbReference>
<dbReference type="GO" id="GO:0015226">
    <property type="term" value="F:carnitine transmembrane transporter activity"/>
    <property type="evidence" value="ECO:0007669"/>
    <property type="project" value="TreeGrafter"/>
</dbReference>
<sequence length="277" mass="29943">MDIRIGSIVEKFIDLLLVYFGSFFEMVSQVVGNFMAQTEEMFLALPPLVIILLFVGIAWLLADKKVATFTLVGLLLIFSMGLWTPTIQTFVLVFVATVISLLLGIPMGILMSNNDFLDKLLTPVLDFMQTMPPFVYLIPAVMFFGIGNVPGIMATVIFSMPPAIRLTKLGLSQVPSELEEVGHSFGSNPWQMLLKIKLPLALPAIMTGINQSIMLSLSMVVIASMIGASGLGAQVLNGIQRMEIGVGFEAGLAVVILAIILDRVTSGISQSSDRVSS</sequence>
<name>A0A1C0A9B6_9FIRM</name>
<comment type="subcellular location">
    <subcellularLocation>
        <location evidence="7">Cell membrane</location>
        <topology evidence="7">Multi-pass membrane protein</topology>
    </subcellularLocation>
    <subcellularLocation>
        <location evidence="1">Membrane</location>
        <topology evidence="1">Multi-pass membrane protein</topology>
    </subcellularLocation>
</comment>
<accession>A0A1C0A9B6</accession>
<keyword evidence="5 7" id="KW-1133">Transmembrane helix</keyword>